<reference evidence="15" key="1">
    <citation type="submission" date="2022-12" db="EMBL/GenBank/DDBJ databases">
        <title>Draft genome assemblies for two species of Escallonia (Escalloniales).</title>
        <authorList>
            <person name="Chanderbali A."/>
            <person name="Dervinis C."/>
            <person name="Anghel I."/>
            <person name="Soltis D."/>
            <person name="Soltis P."/>
            <person name="Zapata F."/>
        </authorList>
    </citation>
    <scope>NUCLEOTIDE SEQUENCE</scope>
    <source>
        <strain evidence="15">UCBG64.0493</strain>
        <tissue evidence="15">Leaf</tissue>
    </source>
</reference>
<dbReference type="Gene3D" id="6.10.140.1330">
    <property type="match status" value="1"/>
</dbReference>
<evidence type="ECO:0000256" key="3">
    <source>
        <dbReference type="ARBA" id="ARBA00022538"/>
    </source>
</evidence>
<dbReference type="InterPro" id="IPR018422">
    <property type="entry name" value="Cation/H_exchanger_CPA1"/>
</dbReference>
<evidence type="ECO:0000256" key="7">
    <source>
        <dbReference type="ARBA" id="ARBA00023053"/>
    </source>
</evidence>
<comment type="catalytic activity">
    <reaction evidence="11">
        <text>Na(+)(in) + H(+)(out) = Na(+)(out) + H(+)(in)</text>
        <dbReference type="Rhea" id="RHEA:29419"/>
        <dbReference type="ChEBI" id="CHEBI:15378"/>
        <dbReference type="ChEBI" id="CHEBI:29101"/>
    </reaction>
</comment>
<feature type="domain" description="Cation/H+ exchanger transmembrane" evidence="14">
    <location>
        <begin position="31"/>
        <end position="449"/>
    </location>
</feature>
<name>A0AA89AHR0_9ASTE</name>
<keyword evidence="10" id="KW-0739">Sodium transport</keyword>
<dbReference type="GO" id="GO:0005886">
    <property type="term" value="C:plasma membrane"/>
    <property type="evidence" value="ECO:0007669"/>
    <property type="project" value="TreeGrafter"/>
</dbReference>
<dbReference type="EMBL" id="JAVXUP010002301">
    <property type="protein sequence ID" value="KAK3004154.1"/>
    <property type="molecule type" value="Genomic_DNA"/>
</dbReference>
<evidence type="ECO:0000256" key="2">
    <source>
        <dbReference type="ARBA" id="ARBA00022448"/>
    </source>
</evidence>
<evidence type="ECO:0000259" key="14">
    <source>
        <dbReference type="Pfam" id="PF00999"/>
    </source>
</evidence>
<accession>A0AA89AHR0</accession>
<feature type="transmembrane region" description="Helical" evidence="13">
    <location>
        <begin position="348"/>
        <end position="372"/>
    </location>
</feature>
<dbReference type="GO" id="GO:0051453">
    <property type="term" value="P:regulation of intracellular pH"/>
    <property type="evidence" value="ECO:0007669"/>
    <property type="project" value="TreeGrafter"/>
</dbReference>
<gene>
    <name evidence="15" type="ORF">RJ639_019050</name>
</gene>
<dbReference type="InterPro" id="IPR006153">
    <property type="entry name" value="Cation/H_exchanger_TM"/>
</dbReference>
<feature type="transmembrane region" description="Helical" evidence="13">
    <location>
        <begin position="279"/>
        <end position="298"/>
    </location>
</feature>
<feature type="transmembrane region" description="Helical" evidence="13">
    <location>
        <begin position="392"/>
        <end position="411"/>
    </location>
</feature>
<dbReference type="GO" id="GO:0015385">
    <property type="term" value="F:sodium:proton antiporter activity"/>
    <property type="evidence" value="ECO:0007669"/>
    <property type="project" value="InterPro"/>
</dbReference>
<keyword evidence="6 13" id="KW-1133">Transmembrane helix</keyword>
<keyword evidence="8" id="KW-0406">Ion transport</keyword>
<organism evidence="15 16">
    <name type="scientific">Escallonia herrerae</name>
    <dbReference type="NCBI Taxonomy" id="1293975"/>
    <lineage>
        <taxon>Eukaryota</taxon>
        <taxon>Viridiplantae</taxon>
        <taxon>Streptophyta</taxon>
        <taxon>Embryophyta</taxon>
        <taxon>Tracheophyta</taxon>
        <taxon>Spermatophyta</taxon>
        <taxon>Magnoliopsida</taxon>
        <taxon>eudicotyledons</taxon>
        <taxon>Gunneridae</taxon>
        <taxon>Pentapetalae</taxon>
        <taxon>asterids</taxon>
        <taxon>campanulids</taxon>
        <taxon>Escalloniales</taxon>
        <taxon>Escalloniaceae</taxon>
        <taxon>Escallonia</taxon>
    </lineage>
</organism>
<comment type="subcellular location">
    <subcellularLocation>
        <location evidence="1">Membrane</location>
        <topology evidence="1">Multi-pass membrane protein</topology>
    </subcellularLocation>
</comment>
<evidence type="ECO:0000256" key="4">
    <source>
        <dbReference type="ARBA" id="ARBA00022692"/>
    </source>
</evidence>
<comment type="catalytic activity">
    <reaction evidence="12">
        <text>K(+)(in) + H(+)(out) = K(+)(out) + H(+)(in)</text>
        <dbReference type="Rhea" id="RHEA:29467"/>
        <dbReference type="ChEBI" id="CHEBI:15378"/>
        <dbReference type="ChEBI" id="CHEBI:29103"/>
    </reaction>
</comment>
<keyword evidence="3" id="KW-0633">Potassium transport</keyword>
<evidence type="ECO:0000256" key="5">
    <source>
        <dbReference type="ARBA" id="ARBA00022958"/>
    </source>
</evidence>
<feature type="transmembrane region" description="Helical" evidence="13">
    <location>
        <begin position="97"/>
        <end position="120"/>
    </location>
</feature>
<evidence type="ECO:0000313" key="15">
    <source>
        <dbReference type="EMBL" id="KAK3004154.1"/>
    </source>
</evidence>
<feature type="transmembrane region" description="Helical" evidence="13">
    <location>
        <begin position="423"/>
        <end position="443"/>
    </location>
</feature>
<keyword evidence="16" id="KW-1185">Reference proteome</keyword>
<comment type="caution">
    <text evidence="15">The sequence shown here is derived from an EMBL/GenBank/DDBJ whole genome shotgun (WGS) entry which is preliminary data.</text>
</comment>
<evidence type="ECO:0000256" key="6">
    <source>
        <dbReference type="ARBA" id="ARBA00022989"/>
    </source>
</evidence>
<evidence type="ECO:0000256" key="9">
    <source>
        <dbReference type="ARBA" id="ARBA00023136"/>
    </source>
</evidence>
<feature type="transmembrane region" description="Helical" evidence="13">
    <location>
        <begin position="209"/>
        <end position="239"/>
    </location>
</feature>
<dbReference type="GO" id="GO:0015386">
    <property type="term" value="F:potassium:proton antiporter activity"/>
    <property type="evidence" value="ECO:0007669"/>
    <property type="project" value="TreeGrafter"/>
</dbReference>
<dbReference type="GO" id="GO:0098719">
    <property type="term" value="P:sodium ion import across plasma membrane"/>
    <property type="evidence" value="ECO:0007669"/>
    <property type="project" value="TreeGrafter"/>
</dbReference>
<dbReference type="InterPro" id="IPR004709">
    <property type="entry name" value="NaH_exchanger"/>
</dbReference>
<keyword evidence="9 13" id="KW-0472">Membrane</keyword>
<protein>
    <recommendedName>
        <fullName evidence="14">Cation/H+ exchanger transmembrane domain-containing protein</fullName>
    </recommendedName>
</protein>
<dbReference type="Proteomes" id="UP001188597">
    <property type="component" value="Unassembled WGS sequence"/>
</dbReference>
<evidence type="ECO:0000256" key="8">
    <source>
        <dbReference type="ARBA" id="ARBA00023065"/>
    </source>
</evidence>
<feature type="transmembrane region" description="Helical" evidence="13">
    <location>
        <begin position="310"/>
        <end position="328"/>
    </location>
</feature>
<keyword evidence="7" id="KW-0915">Sodium</keyword>
<proteinExistence type="predicted"/>
<feature type="transmembrane region" description="Helical" evidence="13">
    <location>
        <begin position="74"/>
        <end position="91"/>
    </location>
</feature>
<dbReference type="PANTHER" id="PTHR10110">
    <property type="entry name" value="SODIUM/HYDROGEN EXCHANGER"/>
    <property type="match status" value="1"/>
</dbReference>
<keyword evidence="5" id="KW-0630">Potassium</keyword>
<evidence type="ECO:0000256" key="11">
    <source>
        <dbReference type="ARBA" id="ARBA00047524"/>
    </source>
</evidence>
<feature type="transmembrane region" description="Helical" evidence="13">
    <location>
        <begin position="45"/>
        <end position="62"/>
    </location>
</feature>
<keyword evidence="4 13" id="KW-0812">Transmembrane</keyword>
<dbReference type="AlphaFoldDB" id="A0AA89AHR0"/>
<evidence type="ECO:0000256" key="13">
    <source>
        <dbReference type="SAM" id="Phobius"/>
    </source>
</evidence>
<evidence type="ECO:0000256" key="12">
    <source>
        <dbReference type="ARBA" id="ARBA00047912"/>
    </source>
</evidence>
<dbReference type="Pfam" id="PF00999">
    <property type="entry name" value="Na_H_Exchanger"/>
    <property type="match status" value="1"/>
</dbReference>
<dbReference type="PANTHER" id="PTHR10110:SF193">
    <property type="entry name" value="SODIUM_HYDROGEN EXCHANGER"/>
    <property type="match status" value="1"/>
</dbReference>
<evidence type="ECO:0000313" key="16">
    <source>
        <dbReference type="Proteomes" id="UP001188597"/>
    </source>
</evidence>
<evidence type="ECO:0000256" key="1">
    <source>
        <dbReference type="ARBA" id="ARBA00004141"/>
    </source>
</evidence>
<sequence length="557" mass="61446">MDILALESDKVSIDSVTLFVALVCACIVIGHLFEENRWMNESITALAIGFCTGIVILLTSGGKSSRLLEFNEELFFIFLLPPIIFNAGFQVKKKQFFQNFMTIILFGALGTMISFGVISFGMRKLMLAISASQLFKRLDIGYLEIADYLAIGAIFSATDSVCTLQVLNQEETPLLHSLVFGEGVVNDATSVVLFNAIQRFDPSRISSGIALQFVGNFLSLFFTSTLLGVSVGLASAYIIKKYVGAINFDELTFLLKLEIQLGSPLLTINNRTTEELFDLSGILTVFFCGIVMSHYTWHNVTESSRVTTKHAFATMSFVAEIFIFLYVGMDALDIEKWRFASKSLGKSIGISSILLGLVLVARASFVFPLSFFSNVTRKSKSEKTDFKQQVTIWWAGLMRGAVSMALAYSQFTRAGRTQQPGNAIMITSTITVVLFSTVVYGLMTKALVRFLMPPLHLIPIVSSEPSSPKSTTLPLISNSRDSEADMGDHNVPRPTSLRMLLSTPTHTVHHYWRKFDDRFMRPVFGGRGFVPLFPGSPPERSLHGTLASCTLGVGRNG</sequence>
<feature type="transmembrane region" description="Helical" evidence="13">
    <location>
        <begin position="12"/>
        <end position="33"/>
    </location>
</feature>
<evidence type="ECO:0000256" key="10">
    <source>
        <dbReference type="ARBA" id="ARBA00023201"/>
    </source>
</evidence>
<keyword evidence="2" id="KW-0813">Transport</keyword>
<dbReference type="PRINTS" id="PR01084">
    <property type="entry name" value="NAHEXCHNGR"/>
</dbReference>